<dbReference type="RefSeq" id="WP_184702859.1">
    <property type="nucleotide sequence ID" value="NZ_BAABEG010000002.1"/>
</dbReference>
<evidence type="ECO:0000313" key="1">
    <source>
        <dbReference type="EMBL" id="MBB6357917.1"/>
    </source>
</evidence>
<comment type="caution">
    <text evidence="1">The sequence shown here is derived from an EMBL/GenBank/DDBJ whole genome shotgun (WGS) entry which is preliminary data.</text>
</comment>
<protein>
    <submittedName>
        <fullName evidence="1">Uncharacterized protein</fullName>
    </submittedName>
</protein>
<evidence type="ECO:0000313" key="2">
    <source>
        <dbReference type="Proteomes" id="UP000536262"/>
    </source>
</evidence>
<dbReference type="AlphaFoldDB" id="A0A7X0FDT2"/>
<keyword evidence="2" id="KW-1185">Reference proteome</keyword>
<accession>A0A7X0FDT2</accession>
<sequence length="69" mass="7142">MGGAVGILAYGSLIGDPGAEIEPAITSRIACLTPFPVEFARQSRTRKGAPTLVPSERGASIRAQMSLSI</sequence>
<proteinExistence type="predicted"/>
<reference evidence="1 2" key="1">
    <citation type="submission" date="2020-08" db="EMBL/GenBank/DDBJ databases">
        <title>Genomic Encyclopedia of Type Strains, Phase IV (KMG-IV): sequencing the most valuable type-strain genomes for metagenomic binning, comparative biology and taxonomic classification.</title>
        <authorList>
            <person name="Goeker M."/>
        </authorList>
    </citation>
    <scope>NUCLEOTIDE SEQUENCE [LARGE SCALE GENOMIC DNA]</scope>
    <source>
        <strain evidence="1 2">DSM 7051</strain>
    </source>
</reference>
<dbReference type="Proteomes" id="UP000536262">
    <property type="component" value="Unassembled WGS sequence"/>
</dbReference>
<organism evidence="1 2">
    <name type="scientific">Aminobacter aganoensis</name>
    <dbReference type="NCBI Taxonomy" id="83264"/>
    <lineage>
        <taxon>Bacteria</taxon>
        <taxon>Pseudomonadati</taxon>
        <taxon>Pseudomonadota</taxon>
        <taxon>Alphaproteobacteria</taxon>
        <taxon>Hyphomicrobiales</taxon>
        <taxon>Phyllobacteriaceae</taxon>
        <taxon>Aminobacter</taxon>
    </lineage>
</organism>
<dbReference type="EMBL" id="JACHOU010000045">
    <property type="protein sequence ID" value="MBB6357917.1"/>
    <property type="molecule type" value="Genomic_DNA"/>
</dbReference>
<gene>
    <name evidence="1" type="ORF">GGR00_005747</name>
</gene>
<name>A0A7X0FDT2_9HYPH</name>